<sequence>MDGSFFDSTSGNSLSISSAWLALNDDNLILESSSDVIPTTYPSARTIILGHLDASQHLLSLMSLRIPGFLGYPLQ</sequence>
<comment type="caution">
    <text evidence="1">The sequence shown here is derived from an EMBL/GenBank/DDBJ whole genome shotgun (WGS) entry which is preliminary data.</text>
</comment>
<dbReference type="Proteomes" id="UP000232688">
    <property type="component" value="Unassembled WGS sequence"/>
</dbReference>
<dbReference type="EMBL" id="LLXH01001405">
    <property type="protein sequence ID" value="PKC59065.1"/>
    <property type="molecule type" value="Genomic_DNA"/>
</dbReference>
<evidence type="ECO:0000313" key="2">
    <source>
        <dbReference type="Proteomes" id="UP000232688"/>
    </source>
</evidence>
<dbReference type="VEuPathDB" id="FungiDB:RhiirA1_469998"/>
<proteinExistence type="predicted"/>
<organism evidence="1 2">
    <name type="scientific">Rhizophagus irregularis</name>
    <dbReference type="NCBI Taxonomy" id="588596"/>
    <lineage>
        <taxon>Eukaryota</taxon>
        <taxon>Fungi</taxon>
        <taxon>Fungi incertae sedis</taxon>
        <taxon>Mucoromycota</taxon>
        <taxon>Glomeromycotina</taxon>
        <taxon>Glomeromycetes</taxon>
        <taxon>Glomerales</taxon>
        <taxon>Glomeraceae</taxon>
        <taxon>Rhizophagus</taxon>
    </lineage>
</organism>
<dbReference type="AlphaFoldDB" id="A0A2I1F5J5"/>
<name>A0A2I1F5J5_9GLOM</name>
<gene>
    <name evidence="1" type="ORF">RhiirA1_469998</name>
</gene>
<reference evidence="1 2" key="1">
    <citation type="submission" date="2017-10" db="EMBL/GenBank/DDBJ databases">
        <title>Extensive intraspecific genome diversity in a model arbuscular mycorrhizal fungus.</title>
        <authorList>
            <person name="Chen E.C.H."/>
            <person name="Morin E."/>
            <person name="Baudet D."/>
            <person name="Noel J."/>
            <person name="Ndikumana S."/>
            <person name="Charron P."/>
            <person name="St-Onge C."/>
            <person name="Giorgi J."/>
            <person name="Grigoriev I.V."/>
            <person name="Roux C."/>
            <person name="Martin F.M."/>
            <person name="Corradi N."/>
        </authorList>
    </citation>
    <scope>NUCLEOTIDE SEQUENCE [LARGE SCALE GENOMIC DNA]</scope>
    <source>
        <strain evidence="1 2">A1</strain>
    </source>
</reference>
<reference evidence="1 2" key="2">
    <citation type="submission" date="2017-10" db="EMBL/GenBank/DDBJ databases">
        <title>Genome analyses suggest a sexual origin of heterokaryosis in a supposedly ancient asexual fungus.</title>
        <authorList>
            <person name="Corradi N."/>
            <person name="Sedzielewska K."/>
            <person name="Noel J."/>
            <person name="Charron P."/>
            <person name="Farinelli L."/>
            <person name="Marton T."/>
            <person name="Kruger M."/>
            <person name="Pelin A."/>
            <person name="Brachmann A."/>
            <person name="Corradi N."/>
        </authorList>
    </citation>
    <scope>NUCLEOTIDE SEQUENCE [LARGE SCALE GENOMIC DNA]</scope>
    <source>
        <strain evidence="1 2">A1</strain>
    </source>
</reference>
<accession>A0A2I1F5J5</accession>
<protein>
    <submittedName>
        <fullName evidence="1">Uncharacterized protein</fullName>
    </submittedName>
</protein>
<evidence type="ECO:0000313" key="1">
    <source>
        <dbReference type="EMBL" id="PKC59065.1"/>
    </source>
</evidence>